<dbReference type="RefSeq" id="XP_035345127.1">
    <property type="nucleotide sequence ID" value="XM_035489234.1"/>
</dbReference>
<feature type="region of interest" description="Disordered" evidence="4">
    <location>
        <begin position="278"/>
        <end position="336"/>
    </location>
</feature>
<evidence type="ECO:0000256" key="2">
    <source>
        <dbReference type="ARBA" id="ARBA00007643"/>
    </source>
</evidence>
<dbReference type="EMBL" id="CP055900">
    <property type="protein sequence ID" value="QKX58949.1"/>
    <property type="molecule type" value="Genomic_DNA"/>
</dbReference>
<keyword evidence="6" id="KW-1185">Reference proteome</keyword>
<keyword evidence="3" id="KW-0539">Nucleus</keyword>
<comment type="similarity">
    <text evidence="2">Belongs to the TLS1 family.</text>
</comment>
<accession>A0A7H8QXX1</accession>
<dbReference type="PANTHER" id="PTHR13486">
    <property type="entry name" value="TELOMERE LENGTH AND SILENCING PROTEIN 1 TLS1 FAMILY MEMBER"/>
    <property type="match status" value="1"/>
</dbReference>
<dbReference type="AlphaFoldDB" id="A0A7H8QXX1"/>
<evidence type="ECO:0000313" key="5">
    <source>
        <dbReference type="EMBL" id="QKX58949.1"/>
    </source>
</evidence>
<dbReference type="PANTHER" id="PTHR13486:SF2">
    <property type="entry name" value="SPLICING FACTOR C9ORF78"/>
    <property type="match status" value="1"/>
</dbReference>
<feature type="compositionally biased region" description="Basic and acidic residues" evidence="4">
    <location>
        <begin position="135"/>
        <end position="145"/>
    </location>
</feature>
<name>A0A7H8QXX1_TALRU</name>
<evidence type="ECO:0000256" key="4">
    <source>
        <dbReference type="SAM" id="MobiDB-lite"/>
    </source>
</evidence>
<comment type="subcellular location">
    <subcellularLocation>
        <location evidence="1">Nucleus</location>
    </subcellularLocation>
</comment>
<feature type="compositionally biased region" description="Basic residues" evidence="4">
    <location>
        <begin position="15"/>
        <end position="26"/>
    </location>
</feature>
<dbReference type="Proteomes" id="UP000509510">
    <property type="component" value="Chromosome III"/>
</dbReference>
<sequence>MEADVAPSPVVSFRPAKRQKYMRKRPASNDMSQTMAEEHTTAGPENSLQGHTSDSNDDTPKVMRFQKPRRLRKGGIEFSTSRKQDLEQDSRLESALVENAEADLVKTKFDRFTARTGQKVDVDKHMMEYIESELAKRQSHRHENDQTPAAHRANRPSDAQHIPSHAISRREPAALGKLHEIDLGQEATLQNIARTAAATRRMAGEPSSEQLQVGNNDSGWRSRARKYEDVERDRLVDEVLRESKLDVYDEPEQDISLGDQAADDRIADQFRRDFMEAIQSRRRTARARAATSAKTTATSSSSKTAKPEPPRGPKLGGSRSARAAMREMQEKSKKPS</sequence>
<feature type="compositionally biased region" description="Low complexity" evidence="4">
    <location>
        <begin position="287"/>
        <end position="304"/>
    </location>
</feature>
<evidence type="ECO:0000313" key="6">
    <source>
        <dbReference type="Proteomes" id="UP000509510"/>
    </source>
</evidence>
<organism evidence="5 6">
    <name type="scientific">Talaromyces rugulosus</name>
    <name type="common">Penicillium rugulosum</name>
    <dbReference type="NCBI Taxonomy" id="121627"/>
    <lineage>
        <taxon>Eukaryota</taxon>
        <taxon>Fungi</taxon>
        <taxon>Dikarya</taxon>
        <taxon>Ascomycota</taxon>
        <taxon>Pezizomycotina</taxon>
        <taxon>Eurotiomycetes</taxon>
        <taxon>Eurotiomycetidae</taxon>
        <taxon>Eurotiales</taxon>
        <taxon>Trichocomaceae</taxon>
        <taxon>Talaromyces</taxon>
        <taxon>Talaromyces sect. Islandici</taxon>
    </lineage>
</organism>
<dbReference type="Pfam" id="PF07052">
    <property type="entry name" value="Hep_59"/>
    <property type="match status" value="1"/>
</dbReference>
<gene>
    <name evidence="5" type="ORF">TRUGW13939_06077</name>
</gene>
<feature type="compositionally biased region" description="Basic and acidic residues" evidence="4">
    <location>
        <begin position="324"/>
        <end position="336"/>
    </location>
</feature>
<feature type="compositionally biased region" description="Basic and acidic residues" evidence="4">
    <location>
        <begin position="80"/>
        <end position="89"/>
    </location>
</feature>
<dbReference type="GeneID" id="55993573"/>
<reference evidence="6" key="1">
    <citation type="submission" date="2020-06" db="EMBL/GenBank/DDBJ databases">
        <title>A chromosome-scale genome assembly of Talaromyces rugulosus W13939.</title>
        <authorList>
            <person name="Wang B."/>
            <person name="Guo L."/>
            <person name="Ye K."/>
            <person name="Wang L."/>
        </authorList>
    </citation>
    <scope>NUCLEOTIDE SEQUENCE [LARGE SCALE GENOMIC DNA]</scope>
    <source>
        <strain evidence="6">W13939</strain>
    </source>
</reference>
<feature type="region of interest" description="Disordered" evidence="4">
    <location>
        <begin position="1"/>
        <end position="89"/>
    </location>
</feature>
<dbReference type="KEGG" id="trg:TRUGW13939_06077"/>
<evidence type="ECO:0008006" key="7">
    <source>
        <dbReference type="Google" id="ProtNLM"/>
    </source>
</evidence>
<protein>
    <recommendedName>
        <fullName evidence="7">Hepatocellular carcinoma-associated antigen 59-domain-containing protein</fullName>
    </recommendedName>
</protein>
<feature type="region of interest" description="Disordered" evidence="4">
    <location>
        <begin position="135"/>
        <end position="162"/>
    </location>
</feature>
<dbReference type="GO" id="GO:0005681">
    <property type="term" value="C:spliceosomal complex"/>
    <property type="evidence" value="ECO:0007669"/>
    <property type="project" value="TreeGrafter"/>
</dbReference>
<feature type="compositionally biased region" description="Polar residues" evidence="4">
    <location>
        <begin position="207"/>
        <end position="219"/>
    </location>
</feature>
<proteinExistence type="inferred from homology"/>
<feature type="compositionally biased region" description="Polar residues" evidence="4">
    <location>
        <begin position="43"/>
        <end position="53"/>
    </location>
</feature>
<evidence type="ECO:0000256" key="1">
    <source>
        <dbReference type="ARBA" id="ARBA00004123"/>
    </source>
</evidence>
<dbReference type="GO" id="GO:0000398">
    <property type="term" value="P:mRNA splicing, via spliceosome"/>
    <property type="evidence" value="ECO:0007669"/>
    <property type="project" value="TreeGrafter"/>
</dbReference>
<evidence type="ECO:0000256" key="3">
    <source>
        <dbReference type="ARBA" id="ARBA00023242"/>
    </source>
</evidence>
<dbReference type="OrthoDB" id="5627at2759"/>
<feature type="compositionally biased region" description="Basic residues" evidence="4">
    <location>
        <begin position="64"/>
        <end position="73"/>
    </location>
</feature>
<dbReference type="InterPro" id="IPR010756">
    <property type="entry name" value="Tls1-like"/>
</dbReference>
<feature type="region of interest" description="Disordered" evidence="4">
    <location>
        <begin position="202"/>
        <end position="228"/>
    </location>
</feature>